<evidence type="ECO:0000259" key="2">
    <source>
        <dbReference type="PROSITE" id="PS50943"/>
    </source>
</evidence>
<dbReference type="PROSITE" id="PS50943">
    <property type="entry name" value="HTH_CROC1"/>
    <property type="match status" value="1"/>
</dbReference>
<name>A0A6J4VIB6_9BACT</name>
<accession>A0A6J4VIB6</accession>
<dbReference type="Pfam" id="PF13560">
    <property type="entry name" value="HTH_31"/>
    <property type="match status" value="1"/>
</dbReference>
<feature type="compositionally biased region" description="Low complexity" evidence="1">
    <location>
        <begin position="128"/>
        <end position="141"/>
    </location>
</feature>
<dbReference type="Gene3D" id="1.10.260.40">
    <property type="entry name" value="lambda repressor-like DNA-binding domains"/>
    <property type="match status" value="1"/>
</dbReference>
<dbReference type="SUPFAM" id="SSF47413">
    <property type="entry name" value="lambda repressor-like DNA-binding domains"/>
    <property type="match status" value="1"/>
</dbReference>
<dbReference type="EMBL" id="CADCWF010000339">
    <property type="protein sequence ID" value="CAA9580266.1"/>
    <property type="molecule type" value="Genomic_DNA"/>
</dbReference>
<dbReference type="CDD" id="cd00093">
    <property type="entry name" value="HTH_XRE"/>
    <property type="match status" value="1"/>
</dbReference>
<proteinExistence type="predicted"/>
<dbReference type="AlphaFoldDB" id="A0A6J4VIB6"/>
<dbReference type="GO" id="GO:0003677">
    <property type="term" value="F:DNA binding"/>
    <property type="evidence" value="ECO:0007669"/>
    <property type="project" value="InterPro"/>
</dbReference>
<evidence type="ECO:0000256" key="1">
    <source>
        <dbReference type="SAM" id="MobiDB-lite"/>
    </source>
</evidence>
<dbReference type="SMART" id="SM00530">
    <property type="entry name" value="HTH_XRE"/>
    <property type="match status" value="1"/>
</dbReference>
<protein>
    <recommendedName>
        <fullName evidence="2">HTH cro/C1-type domain-containing protein</fullName>
    </recommendedName>
</protein>
<reference evidence="3" key="1">
    <citation type="submission" date="2020-02" db="EMBL/GenBank/DDBJ databases">
        <authorList>
            <person name="Meier V. D."/>
        </authorList>
    </citation>
    <scope>NUCLEOTIDE SEQUENCE</scope>
    <source>
        <strain evidence="3">AVDCRST_MAG59</strain>
    </source>
</reference>
<gene>
    <name evidence="3" type="ORF">AVDCRST_MAG59-4652</name>
</gene>
<feature type="domain" description="HTH cro/C1-type" evidence="2">
    <location>
        <begin position="18"/>
        <end position="75"/>
    </location>
</feature>
<feature type="region of interest" description="Disordered" evidence="1">
    <location>
        <begin position="128"/>
        <end position="160"/>
    </location>
</feature>
<dbReference type="InterPro" id="IPR010982">
    <property type="entry name" value="Lambda_DNA-bd_dom_sf"/>
</dbReference>
<sequence length="160" mass="17590">MSTPGSEPNKVFPLGGVVKQRRHELSMNQAELAERAGISQSFLSQIERGQIELPRGRDERRKLAEALRMGHLELLMAAGIVDHGDLPSAAGPYVIASPTQVKLDQLPPESRRAVEKFIDEIWRANAANAANASKAAKPPARSTRDRARRRLTLRRASAPI</sequence>
<dbReference type="InterPro" id="IPR001387">
    <property type="entry name" value="Cro/C1-type_HTH"/>
</dbReference>
<organism evidence="3">
    <name type="scientific">uncultured Thermomicrobiales bacterium</name>
    <dbReference type="NCBI Taxonomy" id="1645740"/>
    <lineage>
        <taxon>Bacteria</taxon>
        <taxon>Pseudomonadati</taxon>
        <taxon>Thermomicrobiota</taxon>
        <taxon>Thermomicrobia</taxon>
        <taxon>Thermomicrobiales</taxon>
        <taxon>environmental samples</taxon>
    </lineage>
</organism>
<evidence type="ECO:0000313" key="3">
    <source>
        <dbReference type="EMBL" id="CAA9580266.1"/>
    </source>
</evidence>